<dbReference type="Proteomes" id="UP001230496">
    <property type="component" value="Chromosome"/>
</dbReference>
<evidence type="ECO:0000313" key="2">
    <source>
        <dbReference type="Proteomes" id="UP001230496"/>
    </source>
</evidence>
<name>A0AA51NAF9_9BACT</name>
<dbReference type="KEGG" id="msaa:QYS49_39090"/>
<sequence length="379" mass="42613">MRYILLISFLLLPLFNLKTLAQKLVRHKVQLGISSGADNSQHSHYILSNFSLHFLSGYAGAIQGFQISGISNRSFFYTNGLQLSAFSNVTGNLAFRPEKQVDFEFRGLQIGALLNKIEGDGKGLQIGTFNRVSKTFEGAQLGLLNAIQRGALGMQIGGILNYAPKINSMAQIGLFNYSFDAGLMYEKGFFFMRDHFQLGLMNITHKNHGWQIGLINLSKENKGIPVGLINTNTSHGEGNLAANEIMNTYLTISNGSKYLLNRLILGYNYSWNKNINWTAGYGLELKYYKNKKYNSVSLSHDLLYLMQRNEKWTEGLPTSRISLNFSYDIFKKIVPPLTAGVSYNIGYFSNEKAQLDLPLIMKATANRTHWIGFDFGFKL</sequence>
<reference evidence="1 2" key="1">
    <citation type="submission" date="2023-08" db="EMBL/GenBank/DDBJ databases">
        <title>Comparative genomics and taxonomic characterization of three novel marine species of genus Marivirga.</title>
        <authorList>
            <person name="Muhammad N."/>
            <person name="Kim S.-G."/>
        </authorList>
    </citation>
    <scope>NUCLEOTIDE SEQUENCE [LARGE SCALE GENOMIC DNA]</scope>
    <source>
        <strain evidence="1 2">BDSF4-3</strain>
    </source>
</reference>
<accession>A0AA51NAF9</accession>
<dbReference type="RefSeq" id="WP_308349153.1">
    <property type="nucleotide sequence ID" value="NZ_CP129971.1"/>
</dbReference>
<dbReference type="AlphaFoldDB" id="A0AA51NAF9"/>
<gene>
    <name evidence="1" type="ORF">QYS49_39090</name>
</gene>
<protein>
    <submittedName>
        <fullName evidence="1">Uncharacterized protein</fullName>
    </submittedName>
</protein>
<organism evidence="1 2">
    <name type="scientific">Marivirga salinarum</name>
    <dbReference type="NCBI Taxonomy" id="3059078"/>
    <lineage>
        <taxon>Bacteria</taxon>
        <taxon>Pseudomonadati</taxon>
        <taxon>Bacteroidota</taxon>
        <taxon>Cytophagia</taxon>
        <taxon>Cytophagales</taxon>
        <taxon>Marivirgaceae</taxon>
        <taxon>Marivirga</taxon>
    </lineage>
</organism>
<evidence type="ECO:0000313" key="1">
    <source>
        <dbReference type="EMBL" id="WMN11637.1"/>
    </source>
</evidence>
<keyword evidence="2" id="KW-1185">Reference proteome</keyword>
<proteinExistence type="predicted"/>
<dbReference type="EMBL" id="CP129971">
    <property type="protein sequence ID" value="WMN11637.1"/>
    <property type="molecule type" value="Genomic_DNA"/>
</dbReference>